<feature type="compositionally biased region" description="Low complexity" evidence="1">
    <location>
        <begin position="64"/>
        <end position="86"/>
    </location>
</feature>
<sequence length="318" mass="35035">MKQRTHSSVTSTRARTAREWRRFQRGNKPPLLQAALLGACCALVLLLVWAMVWQTPAQDQALSSLSESQEESAMASAIQDAPAQERAVPEPEAPAASSEAESSLSEAGEGENASAASQEEAPAGSSSSLSEESWAASSEVAADYAISYYAPEEASLTEEEAAAKLESLRDTFPDGAYWNHAGVEVWDEFTVTDTPCEHDVYWDAFCNTYTGGLQELFPQYVPMEQCLGFAALLSDLVFGEEAPVSTFTDYTQLRVGDNIRLEYTEHSMVVLSVGTDGITVVECNIDYEHCRISWDRFLSWDQLAGYSYEMTCITRYEE</sequence>
<comment type="caution">
    <text evidence="2">The sequence shown here is derived from an EMBL/GenBank/DDBJ whole genome shotgun (WGS) entry which is preliminary data.</text>
</comment>
<gene>
    <name evidence="2" type="ORF">H9710_07970</name>
</gene>
<feature type="region of interest" description="Disordered" evidence="1">
    <location>
        <begin position="1"/>
        <end position="22"/>
    </location>
</feature>
<dbReference type="AlphaFoldDB" id="A0A9D2MWF6"/>
<protein>
    <submittedName>
        <fullName evidence="2">Uncharacterized protein</fullName>
    </submittedName>
</protein>
<evidence type="ECO:0000256" key="1">
    <source>
        <dbReference type="SAM" id="MobiDB-lite"/>
    </source>
</evidence>
<organism evidence="2 3">
    <name type="scientific">Candidatus Acutalibacter pullicola</name>
    <dbReference type="NCBI Taxonomy" id="2838417"/>
    <lineage>
        <taxon>Bacteria</taxon>
        <taxon>Bacillati</taxon>
        <taxon>Bacillota</taxon>
        <taxon>Clostridia</taxon>
        <taxon>Eubacteriales</taxon>
        <taxon>Acutalibacteraceae</taxon>
        <taxon>Acutalibacter</taxon>
    </lineage>
</organism>
<accession>A0A9D2MWF6</accession>
<reference evidence="2" key="1">
    <citation type="journal article" date="2021" name="PeerJ">
        <title>Extensive microbial diversity within the chicken gut microbiome revealed by metagenomics and culture.</title>
        <authorList>
            <person name="Gilroy R."/>
            <person name="Ravi A."/>
            <person name="Getino M."/>
            <person name="Pursley I."/>
            <person name="Horton D.L."/>
            <person name="Alikhan N.F."/>
            <person name="Baker D."/>
            <person name="Gharbi K."/>
            <person name="Hall N."/>
            <person name="Watson M."/>
            <person name="Adriaenssens E.M."/>
            <person name="Foster-Nyarko E."/>
            <person name="Jarju S."/>
            <person name="Secka A."/>
            <person name="Antonio M."/>
            <person name="Oren A."/>
            <person name="Chaudhuri R.R."/>
            <person name="La Ragione R."/>
            <person name="Hildebrand F."/>
            <person name="Pallen M.J."/>
        </authorList>
    </citation>
    <scope>NUCLEOTIDE SEQUENCE</scope>
    <source>
        <strain evidence="2">CHK185-1770</strain>
    </source>
</reference>
<proteinExistence type="predicted"/>
<evidence type="ECO:0000313" key="2">
    <source>
        <dbReference type="EMBL" id="HJB98499.1"/>
    </source>
</evidence>
<feature type="compositionally biased region" description="Polar residues" evidence="1">
    <location>
        <begin position="1"/>
        <end position="14"/>
    </location>
</feature>
<dbReference type="Proteomes" id="UP000826793">
    <property type="component" value="Unassembled WGS sequence"/>
</dbReference>
<reference evidence="2" key="2">
    <citation type="submission" date="2021-04" db="EMBL/GenBank/DDBJ databases">
        <authorList>
            <person name="Gilroy R."/>
        </authorList>
    </citation>
    <scope>NUCLEOTIDE SEQUENCE</scope>
    <source>
        <strain evidence="2">CHK185-1770</strain>
    </source>
</reference>
<dbReference type="EMBL" id="DWXG01000063">
    <property type="protein sequence ID" value="HJB98499.1"/>
    <property type="molecule type" value="Genomic_DNA"/>
</dbReference>
<evidence type="ECO:0000313" key="3">
    <source>
        <dbReference type="Proteomes" id="UP000826793"/>
    </source>
</evidence>
<name>A0A9D2MWF6_9FIRM</name>
<feature type="compositionally biased region" description="Low complexity" evidence="1">
    <location>
        <begin position="93"/>
        <end position="131"/>
    </location>
</feature>
<feature type="region of interest" description="Disordered" evidence="1">
    <location>
        <begin position="64"/>
        <end position="131"/>
    </location>
</feature>